<protein>
    <recommendedName>
        <fullName evidence="3">Pyrrolo-quinoline quinone repeat domain-containing protein</fullName>
    </recommendedName>
</protein>
<proteinExistence type="predicted"/>
<dbReference type="Pfam" id="PF04885">
    <property type="entry name" value="Stig1"/>
    <property type="match status" value="3"/>
</dbReference>
<gene>
    <name evidence="4" type="ORF">AKJ09_05080</name>
</gene>
<organism evidence="4 5">
    <name type="scientific">Labilithrix luteola</name>
    <dbReference type="NCBI Taxonomy" id="1391654"/>
    <lineage>
        <taxon>Bacteria</taxon>
        <taxon>Pseudomonadati</taxon>
        <taxon>Myxococcota</taxon>
        <taxon>Polyangia</taxon>
        <taxon>Polyangiales</taxon>
        <taxon>Labilitrichaceae</taxon>
        <taxon>Labilithrix</taxon>
    </lineage>
</organism>
<dbReference type="EMBL" id="CP012333">
    <property type="protein sequence ID" value="AKU98416.1"/>
    <property type="molecule type" value="Genomic_DNA"/>
</dbReference>
<sequence length="635" mass="65225">MYGPTSTQQAPSLPIAPFHLPLEGNSGEALDVRRSGHRESCICGGGHVTRAFAFGALFALVVVGTACAGAVDEVTGGLDAEADGRAEASSPEEVRTDASPAEASVDGAVDVDGSDASADTSGDASDRDDGGDVPAPCAGSLAHCGAECVDVQTDPRNCSACGNACTAGGTCAQGSCVLVCPAGTSACDGTCVALASDSWHCGDCATQCGPAAFCQNGQCHALTPDGGVCEAPSRLCNGRCVDTSTDSTNCGACNALCGTGRICRAGTCQCPEGRSACSGTCVDLATDVLNCGTCGSTCGMFRACEGGACVCAPGTTSCNGKCSDITIDADNCGGCGNSCGPGKVCTAGLCRGAVSNWPMFGGNAQHTGTSTTETAHPPAIRRWSRRIRPLNGWGGVHGVAVLGERIVVSADGSFDSARPVSVLHASDGTELWTHDFGSVFSVGWPAAVDGVVYVQQNKGAGIGPSALWAFDITNGNTKWSAPFGSQWENFYPPTIADGSVFIDGGYYGGLYGFSAVDGAQRFFENTLAQYDEWSPAYDDGVVYTLVGEVFTAHDPATGKKLWSVTAPRMWRGWSMETSAVLAGGAPSSSPHRTSWRSISPRRPWRGALVRTMARRQRFRGASSTLFRMARFALTT</sequence>
<feature type="region of interest" description="Disordered" evidence="2">
    <location>
        <begin position="82"/>
        <end position="131"/>
    </location>
</feature>
<dbReference type="Pfam" id="PF13360">
    <property type="entry name" value="PQQ_2"/>
    <property type="match status" value="1"/>
</dbReference>
<evidence type="ECO:0000256" key="2">
    <source>
        <dbReference type="SAM" id="MobiDB-lite"/>
    </source>
</evidence>
<dbReference type="NCBIfam" id="NF041328">
    <property type="entry name" value="C_rich_MXAN6577"/>
    <property type="match status" value="1"/>
</dbReference>
<dbReference type="SMART" id="SM00564">
    <property type="entry name" value="PQQ"/>
    <property type="match status" value="3"/>
</dbReference>
<evidence type="ECO:0000256" key="1">
    <source>
        <dbReference type="ARBA" id="ARBA00022729"/>
    </source>
</evidence>
<dbReference type="InterPro" id="IPR002372">
    <property type="entry name" value="PQQ_rpt_dom"/>
</dbReference>
<dbReference type="Proteomes" id="UP000064967">
    <property type="component" value="Chromosome"/>
</dbReference>
<accession>A0A0K1PYF5</accession>
<evidence type="ECO:0000313" key="5">
    <source>
        <dbReference type="Proteomes" id="UP000064967"/>
    </source>
</evidence>
<dbReference type="InterPro" id="IPR011047">
    <property type="entry name" value="Quinoprotein_ADH-like_sf"/>
</dbReference>
<dbReference type="AlphaFoldDB" id="A0A0K1PYF5"/>
<dbReference type="SUPFAM" id="SSF50998">
    <property type="entry name" value="Quinoprotein alcohol dehydrogenase-like"/>
    <property type="match status" value="1"/>
</dbReference>
<dbReference type="InterPro" id="IPR018391">
    <property type="entry name" value="PQQ_b-propeller_rpt"/>
</dbReference>
<keyword evidence="5" id="KW-1185">Reference proteome</keyword>
<dbReference type="KEGG" id="llu:AKJ09_05080"/>
<feature type="domain" description="Pyrrolo-quinoline quinone repeat" evidence="3">
    <location>
        <begin position="395"/>
        <end position="480"/>
    </location>
</feature>
<dbReference type="InterPro" id="IPR006969">
    <property type="entry name" value="Stig-like"/>
</dbReference>
<name>A0A0K1PYF5_9BACT</name>
<feature type="compositionally biased region" description="Basic and acidic residues" evidence="2">
    <location>
        <begin position="82"/>
        <end position="96"/>
    </location>
</feature>
<reference evidence="4 5" key="1">
    <citation type="submission" date="2015-08" db="EMBL/GenBank/DDBJ databases">
        <authorList>
            <person name="Babu N.S."/>
            <person name="Beckwith C.J."/>
            <person name="Beseler K.G."/>
            <person name="Brison A."/>
            <person name="Carone J.V."/>
            <person name="Caskin T.P."/>
            <person name="Diamond M."/>
            <person name="Durham M.E."/>
            <person name="Foxe J.M."/>
            <person name="Go M."/>
            <person name="Henderson B.A."/>
            <person name="Jones I.B."/>
            <person name="McGettigan J.A."/>
            <person name="Micheletti S.J."/>
            <person name="Nasrallah M.E."/>
            <person name="Ortiz D."/>
            <person name="Piller C.R."/>
            <person name="Privatt S.R."/>
            <person name="Schneider S.L."/>
            <person name="Sharp S."/>
            <person name="Smith T.C."/>
            <person name="Stanton J.D."/>
            <person name="Ullery H.E."/>
            <person name="Wilson R.J."/>
            <person name="Serrano M.G."/>
            <person name="Buck G."/>
            <person name="Lee V."/>
            <person name="Wang Y."/>
            <person name="Carvalho R."/>
            <person name="Voegtly L."/>
            <person name="Shi R."/>
            <person name="Duckworth R."/>
            <person name="Johnson A."/>
            <person name="Loviza R."/>
            <person name="Walstead R."/>
            <person name="Shah Z."/>
            <person name="Kiflezghi M."/>
            <person name="Wade K."/>
            <person name="Ball S.L."/>
            <person name="Bradley K.W."/>
            <person name="Asai D.J."/>
            <person name="Bowman C.A."/>
            <person name="Russell D.A."/>
            <person name="Pope W.H."/>
            <person name="Jacobs-Sera D."/>
            <person name="Hendrix R.W."/>
            <person name="Hatfull G.F."/>
        </authorList>
    </citation>
    <scope>NUCLEOTIDE SEQUENCE [LARGE SCALE GENOMIC DNA]</scope>
    <source>
        <strain evidence="4 5">DSM 27648</strain>
    </source>
</reference>
<dbReference type="PANTHER" id="PTHR33227">
    <property type="entry name" value="STIGMA-SPECIFIC STIG1-LIKE PROTEIN 3"/>
    <property type="match status" value="1"/>
</dbReference>
<keyword evidence="1" id="KW-0732">Signal</keyword>
<dbReference type="InterPro" id="IPR015943">
    <property type="entry name" value="WD40/YVTN_repeat-like_dom_sf"/>
</dbReference>
<dbReference type="STRING" id="1391654.AKJ09_05080"/>
<evidence type="ECO:0000313" key="4">
    <source>
        <dbReference type="EMBL" id="AKU98416.1"/>
    </source>
</evidence>
<dbReference type="Gene3D" id="2.130.10.10">
    <property type="entry name" value="YVTN repeat-like/Quinoprotein amine dehydrogenase"/>
    <property type="match status" value="1"/>
</dbReference>
<dbReference type="PANTHER" id="PTHR33227:SF48">
    <property type="entry name" value="STIGMA-SPECIFIC STIG1-LIKE PROTEIN 4"/>
    <property type="match status" value="1"/>
</dbReference>
<feature type="compositionally biased region" description="Low complexity" evidence="2">
    <location>
        <begin position="103"/>
        <end position="123"/>
    </location>
</feature>
<evidence type="ECO:0000259" key="3">
    <source>
        <dbReference type="Pfam" id="PF13360"/>
    </source>
</evidence>